<gene>
    <name evidence="1" type="ORF">EJP67_19685</name>
</gene>
<dbReference type="Proteomes" id="UP000281118">
    <property type="component" value="Unassembled WGS sequence"/>
</dbReference>
<proteinExistence type="predicted"/>
<dbReference type="AlphaFoldDB" id="A0A433MMG6"/>
<dbReference type="RefSeq" id="WP_126023388.1">
    <property type="nucleotide sequence ID" value="NZ_RXFT01000008.1"/>
</dbReference>
<sequence>MPTSSRLREVLKTPGDLKSDLHQLGIEIIAMSGRAGDVFLMDLRVLHTPSVNSTKNVRMMATKRFFFQGPSR</sequence>
<organism evidence="1 2">
    <name type="scientific">Variovorax guangxiensis</name>
    <dbReference type="NCBI Taxonomy" id="1775474"/>
    <lineage>
        <taxon>Bacteria</taxon>
        <taxon>Pseudomonadati</taxon>
        <taxon>Pseudomonadota</taxon>
        <taxon>Betaproteobacteria</taxon>
        <taxon>Burkholderiales</taxon>
        <taxon>Comamonadaceae</taxon>
        <taxon>Variovorax</taxon>
    </lineage>
</organism>
<comment type="caution">
    <text evidence="1">The sequence shown here is derived from an EMBL/GenBank/DDBJ whole genome shotgun (WGS) entry which is preliminary data.</text>
</comment>
<evidence type="ECO:0000313" key="1">
    <source>
        <dbReference type="EMBL" id="RUR69281.1"/>
    </source>
</evidence>
<reference evidence="1 2" key="1">
    <citation type="submission" date="2018-12" db="EMBL/GenBank/DDBJ databases">
        <title>The genome sequences of Variovorax guangxiensis DSM 27352.</title>
        <authorList>
            <person name="Gao J."/>
            <person name="Sun J."/>
        </authorList>
    </citation>
    <scope>NUCLEOTIDE SEQUENCE [LARGE SCALE GENOMIC DNA]</scope>
    <source>
        <strain evidence="1 2">DSM 27352</strain>
    </source>
</reference>
<accession>A0A433MMG6</accession>
<evidence type="ECO:0008006" key="3">
    <source>
        <dbReference type="Google" id="ProtNLM"/>
    </source>
</evidence>
<evidence type="ECO:0000313" key="2">
    <source>
        <dbReference type="Proteomes" id="UP000281118"/>
    </source>
</evidence>
<dbReference type="EMBL" id="RXFT01000008">
    <property type="protein sequence ID" value="RUR69281.1"/>
    <property type="molecule type" value="Genomic_DNA"/>
</dbReference>
<protein>
    <recommendedName>
        <fullName evidence="3">Phytanoyl-CoA dioxygenase</fullName>
    </recommendedName>
</protein>
<dbReference type="OrthoDB" id="5294965at2"/>
<dbReference type="SUPFAM" id="SSF51197">
    <property type="entry name" value="Clavaminate synthase-like"/>
    <property type="match status" value="1"/>
</dbReference>
<name>A0A433MMG6_9BURK</name>